<reference evidence="3" key="1">
    <citation type="journal article" date="2011" name="Proc. Natl. Acad. Sci. U.S.A.">
        <title>Obligate biotrophy features unraveled by the genomic analysis of rust fungi.</title>
        <authorList>
            <person name="Duplessis S."/>
            <person name="Cuomo C.A."/>
            <person name="Lin Y.-C."/>
            <person name="Aerts A."/>
            <person name="Tisserant E."/>
            <person name="Veneault-Fourrey C."/>
            <person name="Joly D.L."/>
            <person name="Hacquard S."/>
            <person name="Amselem J."/>
            <person name="Cantarel B.L."/>
            <person name="Chiu R."/>
            <person name="Coutinho P.M."/>
            <person name="Feau N."/>
            <person name="Field M."/>
            <person name="Frey P."/>
            <person name="Gelhaye E."/>
            <person name="Goldberg J."/>
            <person name="Grabherr M.G."/>
            <person name="Kodira C.D."/>
            <person name="Kohler A."/>
            <person name="Kuees U."/>
            <person name="Lindquist E.A."/>
            <person name="Lucas S.M."/>
            <person name="Mago R."/>
            <person name="Mauceli E."/>
            <person name="Morin E."/>
            <person name="Murat C."/>
            <person name="Pangilinan J.L."/>
            <person name="Park R."/>
            <person name="Pearson M."/>
            <person name="Quesneville H."/>
            <person name="Rouhier N."/>
            <person name="Sakthikumar S."/>
            <person name="Salamov A.A."/>
            <person name="Schmutz J."/>
            <person name="Selles B."/>
            <person name="Shapiro H."/>
            <person name="Tanguay P."/>
            <person name="Tuskan G.A."/>
            <person name="Henrissat B."/>
            <person name="Van de Peer Y."/>
            <person name="Rouze P."/>
            <person name="Ellis J.G."/>
            <person name="Dodds P.N."/>
            <person name="Schein J.E."/>
            <person name="Zhong S."/>
            <person name="Hamelin R.C."/>
            <person name="Grigoriev I.V."/>
            <person name="Szabo L.J."/>
            <person name="Martin F."/>
        </authorList>
    </citation>
    <scope>NUCLEOTIDE SEQUENCE [LARGE SCALE GENOMIC DNA]</scope>
    <source>
        <strain evidence="3">98AG31 / pathotype 3-4-7</strain>
    </source>
</reference>
<dbReference type="OrthoDB" id="1600564at2759"/>
<dbReference type="InParanoid" id="F4RVW7"/>
<dbReference type="Gene3D" id="3.40.50.1110">
    <property type="entry name" value="SGNH hydrolase"/>
    <property type="match status" value="1"/>
</dbReference>
<dbReference type="GeneID" id="18935470"/>
<feature type="compositionally biased region" description="Polar residues" evidence="1">
    <location>
        <begin position="1"/>
        <end position="10"/>
    </location>
</feature>
<dbReference type="EMBL" id="GL883124">
    <property type="protein sequence ID" value="EGG03510.1"/>
    <property type="molecule type" value="Genomic_DNA"/>
</dbReference>
<dbReference type="VEuPathDB" id="FungiDB:MELLADRAFT_90158"/>
<dbReference type="KEGG" id="mlr:MELLADRAFT_90158"/>
<sequence length="246" mass="26469">MSNGQKTGSTPLPAVPNSEDPKYGGRASNGLIWIEQLGDELGALVRDYARGGAIVSSKLTPPAKEQSDMIEHVQVFLDQKNQIDAASSIAMICYGINDGVSASRRGATSLSSSAQELISQTELLIQAGIQNVVVLSPPKASGLFPEFNNIIWNGLKSLKAQTPSIQFAYVDFSALYSAINADPQSFGQDFLYARYESAESCLKSATSLDGACQNPDVYLYYIPNHPQKLTHGLMAQWADVVLSNCT</sequence>
<dbReference type="HOGENOM" id="CLU_053747_0_0_1"/>
<gene>
    <name evidence="2" type="ORF">MELLADRAFT_90158</name>
</gene>
<dbReference type="Proteomes" id="UP000001072">
    <property type="component" value="Unassembled WGS sequence"/>
</dbReference>
<evidence type="ECO:0000313" key="3">
    <source>
        <dbReference type="Proteomes" id="UP000001072"/>
    </source>
</evidence>
<organism evidence="3">
    <name type="scientific">Melampsora larici-populina (strain 98AG31 / pathotype 3-4-7)</name>
    <name type="common">Poplar leaf rust fungus</name>
    <dbReference type="NCBI Taxonomy" id="747676"/>
    <lineage>
        <taxon>Eukaryota</taxon>
        <taxon>Fungi</taxon>
        <taxon>Dikarya</taxon>
        <taxon>Basidiomycota</taxon>
        <taxon>Pucciniomycotina</taxon>
        <taxon>Pucciniomycetes</taxon>
        <taxon>Pucciniales</taxon>
        <taxon>Melampsoraceae</taxon>
        <taxon>Melampsora</taxon>
    </lineage>
</organism>
<dbReference type="InterPro" id="IPR036514">
    <property type="entry name" value="SGNH_hydro_sf"/>
</dbReference>
<protein>
    <recommendedName>
        <fullName evidence="4">SGNH hydrolase-type esterase domain-containing protein</fullName>
    </recommendedName>
</protein>
<evidence type="ECO:0000313" key="2">
    <source>
        <dbReference type="EMBL" id="EGG03510.1"/>
    </source>
</evidence>
<feature type="region of interest" description="Disordered" evidence="1">
    <location>
        <begin position="1"/>
        <end position="23"/>
    </location>
</feature>
<dbReference type="eggNOG" id="ENOG502SKVX">
    <property type="taxonomic scope" value="Eukaryota"/>
</dbReference>
<evidence type="ECO:0000256" key="1">
    <source>
        <dbReference type="SAM" id="MobiDB-lite"/>
    </source>
</evidence>
<proteinExistence type="predicted"/>
<name>F4RVW7_MELLP</name>
<dbReference type="SUPFAM" id="SSF52266">
    <property type="entry name" value="SGNH hydrolase"/>
    <property type="match status" value="1"/>
</dbReference>
<dbReference type="RefSeq" id="XP_007413304.1">
    <property type="nucleotide sequence ID" value="XM_007413242.1"/>
</dbReference>
<accession>F4RVW7</accession>
<evidence type="ECO:0008006" key="4">
    <source>
        <dbReference type="Google" id="ProtNLM"/>
    </source>
</evidence>
<dbReference type="AlphaFoldDB" id="F4RVW7"/>
<keyword evidence="3" id="KW-1185">Reference proteome</keyword>